<dbReference type="AlphaFoldDB" id="A0AAU0MWQ4"/>
<dbReference type="Proteomes" id="UP001302477">
    <property type="component" value="Chromosome"/>
</dbReference>
<protein>
    <submittedName>
        <fullName evidence="2">DUF58 domain-containing protein</fullName>
    </submittedName>
</protein>
<dbReference type="PANTHER" id="PTHR33608:SF12">
    <property type="entry name" value="DUF58 DOMAIN-CONTAINING PROTEIN"/>
    <property type="match status" value="1"/>
</dbReference>
<dbReference type="KEGG" id="mpaf:R5R33_15610"/>
<sequence length="342" mass="38239">MFKLYQHFRNRARADTLPRQVQSTEQDSRIHVDLAHLQSLEASARQLQLLPRQKARSVLSGRHVSSLRGRGLNFEELREYLPTDDVRAIDWKVTARTGEPHVRVYSEERDRPALIVVDQRMSMFFGTRHAMKSVTAAEAAALAAFAILEQDDRVGGIVVTDTAVLCQRPQRNRRALTRLLTELARANQALHADAPVAEPTSLDQVLQAVANIARRDHLVLLISDFDVVGPATERLLSGIARHNDVILVPVVDPTGEAVPRTLVSAISDGDQQATLDTRSADTSAAMDQFNRQRRQVIHDWHLRYGLPVAQLSTGEDTLPQLQRLLGLMPHRARPGQERSAQD</sequence>
<feature type="domain" description="DUF58" evidence="1">
    <location>
        <begin position="76"/>
        <end position="291"/>
    </location>
</feature>
<dbReference type="InterPro" id="IPR036465">
    <property type="entry name" value="vWFA_dom_sf"/>
</dbReference>
<name>A0AAU0MWQ4_9GAMM</name>
<dbReference type="PANTHER" id="PTHR33608">
    <property type="entry name" value="BLL2464 PROTEIN"/>
    <property type="match status" value="1"/>
</dbReference>
<reference evidence="2 3" key="1">
    <citation type="submission" date="2023-10" db="EMBL/GenBank/DDBJ databases">
        <title>Description of Microbulbifer bruguierae sp. nov., isolated from the sediments of mangrove plant Bruguiera sexangula and comparative genomic analyses of the genus Microbulbifer.</title>
        <authorList>
            <person name="Long M."/>
        </authorList>
    </citation>
    <scope>NUCLEOTIDE SEQUENCE [LARGE SCALE GENOMIC DNA]</scope>
    <source>
        <strain evidence="2 3">SPO729</strain>
    </source>
</reference>
<dbReference type="RefSeq" id="WP_318953626.1">
    <property type="nucleotide sequence ID" value="NZ_CP137555.1"/>
</dbReference>
<dbReference type="EMBL" id="CP137555">
    <property type="protein sequence ID" value="WOX05152.1"/>
    <property type="molecule type" value="Genomic_DNA"/>
</dbReference>
<keyword evidence="3" id="KW-1185">Reference proteome</keyword>
<evidence type="ECO:0000259" key="1">
    <source>
        <dbReference type="Pfam" id="PF01882"/>
    </source>
</evidence>
<proteinExistence type="predicted"/>
<gene>
    <name evidence="2" type="ORF">R5R33_15610</name>
</gene>
<evidence type="ECO:0000313" key="2">
    <source>
        <dbReference type="EMBL" id="WOX05152.1"/>
    </source>
</evidence>
<accession>A0AAU0MWQ4</accession>
<evidence type="ECO:0000313" key="3">
    <source>
        <dbReference type="Proteomes" id="UP001302477"/>
    </source>
</evidence>
<dbReference type="Pfam" id="PF01882">
    <property type="entry name" value="DUF58"/>
    <property type="match status" value="1"/>
</dbReference>
<dbReference type="SUPFAM" id="SSF53300">
    <property type="entry name" value="vWA-like"/>
    <property type="match status" value="1"/>
</dbReference>
<organism evidence="2 3">
    <name type="scientific">Microbulbifer pacificus</name>
    <dbReference type="NCBI Taxonomy" id="407164"/>
    <lineage>
        <taxon>Bacteria</taxon>
        <taxon>Pseudomonadati</taxon>
        <taxon>Pseudomonadota</taxon>
        <taxon>Gammaproteobacteria</taxon>
        <taxon>Cellvibrionales</taxon>
        <taxon>Microbulbiferaceae</taxon>
        <taxon>Microbulbifer</taxon>
    </lineage>
</organism>
<dbReference type="InterPro" id="IPR002881">
    <property type="entry name" value="DUF58"/>
</dbReference>